<evidence type="ECO:0000313" key="3">
    <source>
        <dbReference type="Proteomes" id="UP000515135"/>
    </source>
</evidence>
<feature type="domain" description="Peptidase M20 dimerisation" evidence="2">
    <location>
        <begin position="170"/>
        <end position="264"/>
    </location>
</feature>
<evidence type="ECO:0000259" key="2">
    <source>
        <dbReference type="Pfam" id="PF07687"/>
    </source>
</evidence>
<accession>A0A6P4ZLZ9</accession>
<dbReference type="Gene3D" id="3.30.70.360">
    <property type="match status" value="1"/>
</dbReference>
<dbReference type="FunFam" id="3.30.70.360:FF:000004">
    <property type="entry name" value="Peptidase M20 domain-containing protein 2"/>
    <property type="match status" value="1"/>
</dbReference>
<dbReference type="PANTHER" id="PTHR30575">
    <property type="entry name" value="PEPTIDASE M20"/>
    <property type="match status" value="1"/>
</dbReference>
<dbReference type="GeneID" id="109483618"/>
<dbReference type="Pfam" id="PF07687">
    <property type="entry name" value="M20_dimer"/>
    <property type="match status" value="1"/>
</dbReference>
<dbReference type="InterPro" id="IPR036264">
    <property type="entry name" value="Bact_exopeptidase_dim_dom"/>
</dbReference>
<dbReference type="AlphaFoldDB" id="A0A6P4ZLZ9"/>
<dbReference type="PANTHER" id="PTHR30575:SF9">
    <property type="entry name" value="PEPTIDASE M20 DOMAIN-CONTAINING PROTEIN 2"/>
    <property type="match status" value="1"/>
</dbReference>
<dbReference type="PIRSF" id="PIRSF037226">
    <property type="entry name" value="Amidohydrolase_ACY1L2_prd"/>
    <property type="match status" value="1"/>
</dbReference>
<proteinExistence type="inferred from homology"/>
<keyword evidence="3" id="KW-1185">Reference proteome</keyword>
<dbReference type="GO" id="GO:0016805">
    <property type="term" value="F:dipeptidase activity"/>
    <property type="evidence" value="ECO:0007669"/>
    <property type="project" value="InterPro"/>
</dbReference>
<dbReference type="RefSeq" id="XP_019642215.1">
    <property type="nucleotide sequence ID" value="XM_019786656.1"/>
</dbReference>
<protein>
    <recommendedName>
        <fullName evidence="1">Peptidase M20 domain-containing protein 2</fullName>
    </recommendedName>
</protein>
<dbReference type="Gene3D" id="3.40.630.10">
    <property type="entry name" value="Zn peptidases"/>
    <property type="match status" value="1"/>
</dbReference>
<dbReference type="InterPro" id="IPR017439">
    <property type="entry name" value="Amidohydrolase"/>
</dbReference>
<dbReference type="Proteomes" id="UP000515135">
    <property type="component" value="Unplaced"/>
</dbReference>
<reference evidence="4" key="1">
    <citation type="submission" date="2025-08" db="UniProtKB">
        <authorList>
            <consortium name="RefSeq"/>
        </authorList>
    </citation>
    <scope>IDENTIFICATION</scope>
    <source>
        <tissue evidence="4">Gonad</tissue>
    </source>
</reference>
<dbReference type="SUPFAM" id="SSF55031">
    <property type="entry name" value="Bacterial exopeptidase dimerisation domain"/>
    <property type="match status" value="1"/>
</dbReference>
<dbReference type="SUPFAM" id="SSF53187">
    <property type="entry name" value="Zn-dependent exopeptidases"/>
    <property type="match status" value="1"/>
</dbReference>
<dbReference type="NCBIfam" id="TIGR01891">
    <property type="entry name" value="amidohydrolases"/>
    <property type="match status" value="1"/>
</dbReference>
<evidence type="ECO:0000313" key="4">
    <source>
        <dbReference type="RefSeq" id="XP_019642215.1"/>
    </source>
</evidence>
<dbReference type="InterPro" id="IPR011650">
    <property type="entry name" value="Peptidase_M20_dimer"/>
</dbReference>
<comment type="similarity">
    <text evidence="1">Belongs to the peptidase M20A family.</text>
</comment>
<organism evidence="3 4">
    <name type="scientific">Branchiostoma belcheri</name>
    <name type="common">Amphioxus</name>
    <dbReference type="NCBI Taxonomy" id="7741"/>
    <lineage>
        <taxon>Eukaryota</taxon>
        <taxon>Metazoa</taxon>
        <taxon>Chordata</taxon>
        <taxon>Cephalochordata</taxon>
        <taxon>Leptocardii</taxon>
        <taxon>Amphioxiformes</taxon>
        <taxon>Branchiostomatidae</taxon>
        <taxon>Branchiostoma</taxon>
    </lineage>
</organism>
<evidence type="ECO:0000256" key="1">
    <source>
        <dbReference type="PIRNR" id="PIRNR037226"/>
    </source>
</evidence>
<dbReference type="KEGG" id="bbel:109483618"/>
<name>A0A6P4ZLZ9_BRABE</name>
<gene>
    <name evidence="4" type="primary">LOC109483618</name>
</gene>
<dbReference type="InterPro" id="IPR017144">
    <property type="entry name" value="Xaa-Arg_dipeptidase"/>
</dbReference>
<dbReference type="OrthoDB" id="6119954at2759"/>
<dbReference type="InterPro" id="IPR052030">
    <property type="entry name" value="Peptidase_M20/M20A_hydrolases"/>
</dbReference>
<dbReference type="CDD" id="cd05672">
    <property type="entry name" value="M20_ACY1L2-like"/>
    <property type="match status" value="1"/>
</dbReference>
<sequence>MAGELSSACSKAIGDAKDDLNRLSDDIWKNPELAFQETHAHNILTDFLENKGFKVERNYIKKTGFRATYGGSAGDGVHVCVMCEYDALPSLGHAAGRNLSSEASVAAALGIQAAIKQQQKLGKVTVLGTPATEGGGGKLDMINEGCFEGVDFAMLAQPLNENIAAPVTLNILRVRVNYSGKAAHASTQPWEGKNALDAAVACYSNVALMRQQIKPTWKINGIITNGGLKPNIIPEETEMVFYLRAPEQTDLMFLQQRATACFVAAAKATGCEVNFEFLDKPYHNVVHNSVLANLYKKHAEALGMEFSTDEEVLQSSTGSTDMGNVSHVIPCVYPAFDIKTQAPIHTQAFTEASSAPEAQQSVLQCAQAMALTALEVMQNAQVMSDIRNEFEATDAINTPVITGTNPFP</sequence>